<dbReference type="Proteomes" id="UP000054773">
    <property type="component" value="Unassembled WGS sequence"/>
</dbReference>
<evidence type="ECO:0000313" key="3">
    <source>
        <dbReference type="Proteomes" id="UP000054773"/>
    </source>
</evidence>
<dbReference type="AlphaFoldDB" id="A0A0W0TGK0"/>
<keyword evidence="1" id="KW-0175">Coiled coil</keyword>
<dbReference type="EMBL" id="LNYA01000034">
    <property type="protein sequence ID" value="KTC94589.1"/>
    <property type="molecule type" value="Genomic_DNA"/>
</dbReference>
<evidence type="ECO:0000313" key="2">
    <source>
        <dbReference type="EMBL" id="KTC94589.1"/>
    </source>
</evidence>
<name>A0A0W0TGK0_LEGER</name>
<reference evidence="2 3" key="1">
    <citation type="submission" date="2015-11" db="EMBL/GenBank/DDBJ databases">
        <title>Genomic analysis of 38 Legionella species identifies large and diverse effector repertoires.</title>
        <authorList>
            <person name="Burstein D."/>
            <person name="Amaro F."/>
            <person name="Zusman T."/>
            <person name="Lifshitz Z."/>
            <person name="Cohen O."/>
            <person name="Gilbert J.A."/>
            <person name="Pupko T."/>
            <person name="Shuman H.A."/>
            <person name="Segal G."/>
        </authorList>
    </citation>
    <scope>NUCLEOTIDE SEQUENCE [LARGE SCALE GENOMIC DNA]</scope>
    <source>
        <strain evidence="2 3">SE-32A-C8</strain>
    </source>
</reference>
<feature type="coiled-coil region" evidence="1">
    <location>
        <begin position="130"/>
        <end position="164"/>
    </location>
</feature>
<protein>
    <recommendedName>
        <fullName evidence="4">Coiled coil protein</fullName>
    </recommendedName>
</protein>
<evidence type="ECO:0008006" key="4">
    <source>
        <dbReference type="Google" id="ProtNLM"/>
    </source>
</evidence>
<organism evidence="2 3">
    <name type="scientific">Legionella erythra</name>
    <dbReference type="NCBI Taxonomy" id="448"/>
    <lineage>
        <taxon>Bacteria</taxon>
        <taxon>Pseudomonadati</taxon>
        <taxon>Pseudomonadota</taxon>
        <taxon>Gammaproteobacteria</taxon>
        <taxon>Legionellales</taxon>
        <taxon>Legionellaceae</taxon>
        <taxon>Legionella</taxon>
    </lineage>
</organism>
<feature type="coiled-coil region" evidence="1">
    <location>
        <begin position="39"/>
        <end position="66"/>
    </location>
</feature>
<gene>
    <name evidence="2" type="ORF">Lery_2756</name>
</gene>
<accession>A0A0W0TGK0</accession>
<dbReference type="PATRIC" id="fig|448.7.peg.2895"/>
<evidence type="ECO:0000256" key="1">
    <source>
        <dbReference type="SAM" id="Coils"/>
    </source>
</evidence>
<dbReference type="OrthoDB" id="5650166at2"/>
<sequence length="238" mass="27179">MPNNQQTTLLTLIKALKQLKPQIILFKESMQDFKKRLETVNEENELATLVQDINQRENELNQVLRQAAAGIDKSLFDAITQQSQNDNELKEIMDVFNGDNSLANLITTTRERLGEQTLYAKLSGDELQMAKDFMQRLKQLSSIAQLLEAQKELFRQRLKEADDAQTVAAIEHDILAQHEGITKVYNAIIFYPDNEQVAQALVDYFETNPQLLAQVNAFNFYDSLIKDLADAKTRLKSS</sequence>
<proteinExistence type="predicted"/>
<keyword evidence="3" id="KW-1185">Reference proteome</keyword>
<dbReference type="STRING" id="448.Lery_2756"/>
<comment type="caution">
    <text evidence="2">The sequence shown here is derived from an EMBL/GenBank/DDBJ whole genome shotgun (WGS) entry which is preliminary data.</text>
</comment>